<evidence type="ECO:0000256" key="1">
    <source>
        <dbReference type="SAM" id="MobiDB-lite"/>
    </source>
</evidence>
<dbReference type="Gene3D" id="1.10.30.10">
    <property type="entry name" value="High mobility group box domain"/>
    <property type="match status" value="1"/>
</dbReference>
<dbReference type="SUPFAM" id="SSF47095">
    <property type="entry name" value="HMG-box"/>
    <property type="match status" value="1"/>
</dbReference>
<proteinExistence type="predicted"/>
<gene>
    <name evidence="2" type="ORF">QTG54_012242</name>
</gene>
<reference evidence="2" key="1">
    <citation type="submission" date="2023-06" db="EMBL/GenBank/DDBJ databases">
        <title>Survivors Of The Sea: Transcriptome response of Skeletonema marinoi to long-term dormancy.</title>
        <authorList>
            <person name="Pinder M.I.M."/>
            <person name="Kourtchenko O."/>
            <person name="Robertson E.K."/>
            <person name="Larsson T."/>
            <person name="Maumus F."/>
            <person name="Osuna-Cruz C.M."/>
            <person name="Vancaester E."/>
            <person name="Stenow R."/>
            <person name="Vandepoele K."/>
            <person name="Ploug H."/>
            <person name="Bruchert V."/>
            <person name="Godhe A."/>
            <person name="Topel M."/>
        </authorList>
    </citation>
    <scope>NUCLEOTIDE SEQUENCE</scope>
    <source>
        <strain evidence="2">R05AC</strain>
    </source>
</reference>
<accession>A0AAD8Y207</accession>
<dbReference type="InterPro" id="IPR036910">
    <property type="entry name" value="HMG_box_dom_sf"/>
</dbReference>
<sequence length="388" mass="44245">MQAENNNPMCIQMPMQKPMSPPTVQRLLGMSSDDSVSSLPPSQQLSKPVRPLTAYHLFFQLEREYILQTPTSNDADADAANQVQADTRRIGKDIDEEMPSRYQLIHLNDEWYKSASGKRSKNNQPKRKHRKTHGKIGFLELSSVISKRWHKLDELDAETKNFVAKVASRLLEVYKRDMAAFKAQSMASISNTTFFPGMSMAASFDPSQNMAYFPQPTGTFLYPMVNCPPPPTLPPCEAKLPSPTTFGVDFDQLLQEEPIAFRKEQQREEQEKEQDPLSGFTFYPVSRHDYMKRKATKKDDRHRKRRRHSAYVEGRPTMTNVESEKDKLKMRIRAMRDQMWNERNTPSPSGGDCCPAPCPITPAESSEMICPVDAEDLMKALQGSELFA</sequence>
<feature type="compositionally biased region" description="Low complexity" evidence="1">
    <location>
        <begin position="31"/>
        <end position="46"/>
    </location>
</feature>
<dbReference type="EMBL" id="JATAAI010000026">
    <property type="protein sequence ID" value="KAK1737375.1"/>
    <property type="molecule type" value="Genomic_DNA"/>
</dbReference>
<evidence type="ECO:0000313" key="2">
    <source>
        <dbReference type="EMBL" id="KAK1737375.1"/>
    </source>
</evidence>
<comment type="caution">
    <text evidence="2">The sequence shown here is derived from an EMBL/GenBank/DDBJ whole genome shotgun (WGS) entry which is preliminary data.</text>
</comment>
<feature type="region of interest" description="Disordered" evidence="1">
    <location>
        <begin position="1"/>
        <end position="47"/>
    </location>
</feature>
<protein>
    <recommendedName>
        <fullName evidence="4">HMG box domain-containing protein</fullName>
    </recommendedName>
</protein>
<evidence type="ECO:0000313" key="3">
    <source>
        <dbReference type="Proteomes" id="UP001224775"/>
    </source>
</evidence>
<dbReference type="AlphaFoldDB" id="A0AAD8Y207"/>
<keyword evidence="3" id="KW-1185">Reference proteome</keyword>
<dbReference type="Proteomes" id="UP001224775">
    <property type="component" value="Unassembled WGS sequence"/>
</dbReference>
<name>A0AAD8Y207_9STRA</name>
<organism evidence="2 3">
    <name type="scientific">Skeletonema marinoi</name>
    <dbReference type="NCBI Taxonomy" id="267567"/>
    <lineage>
        <taxon>Eukaryota</taxon>
        <taxon>Sar</taxon>
        <taxon>Stramenopiles</taxon>
        <taxon>Ochrophyta</taxon>
        <taxon>Bacillariophyta</taxon>
        <taxon>Coscinodiscophyceae</taxon>
        <taxon>Thalassiosirophycidae</taxon>
        <taxon>Thalassiosirales</taxon>
        <taxon>Skeletonemataceae</taxon>
        <taxon>Skeletonema</taxon>
        <taxon>Skeletonema marinoi-dohrnii complex</taxon>
    </lineage>
</organism>
<evidence type="ECO:0008006" key="4">
    <source>
        <dbReference type="Google" id="ProtNLM"/>
    </source>
</evidence>